<dbReference type="PANTHER" id="PTHR24201">
    <property type="entry name" value="ANK_REP_REGION DOMAIN-CONTAINING PROTEIN"/>
    <property type="match status" value="1"/>
</dbReference>
<dbReference type="Pfam" id="PF12796">
    <property type="entry name" value="Ank_2"/>
    <property type="match status" value="1"/>
</dbReference>
<feature type="repeat" description="ANK" evidence="3">
    <location>
        <begin position="116"/>
        <end position="151"/>
    </location>
</feature>
<dbReference type="PROSITE" id="PS50088">
    <property type="entry name" value="ANK_REPEAT"/>
    <property type="match status" value="1"/>
</dbReference>
<protein>
    <submittedName>
        <fullName evidence="4">Uncharacterized protein</fullName>
    </submittedName>
</protein>
<keyword evidence="2 3" id="KW-0040">ANK repeat</keyword>
<dbReference type="Gene3D" id="1.25.40.20">
    <property type="entry name" value="Ankyrin repeat-containing domain"/>
    <property type="match status" value="1"/>
</dbReference>
<sequence length="191" mass="21435">MIHTTRLVCLVYCDLPLRLSRVVVQDLRRAELAVADRRPRRDGRHTAARLALLCSYTIMAEVLLRRGAGPNVANEEGTTPLHIVCEKVGGVDFARSLFEICDQENLTLLIDARDKLDKNPLHLALKYWSFGKRELIELLLSRHADPNLANKEGCTPLHTIGHNCKLAKMLFKICDEYPQESPAGSGRRTPG</sequence>
<dbReference type="EMBL" id="CADCXV010001106">
    <property type="protein sequence ID" value="CAB0041308.1"/>
    <property type="molecule type" value="Genomic_DNA"/>
</dbReference>
<name>A0A6H5IV00_9HYME</name>
<evidence type="ECO:0000256" key="3">
    <source>
        <dbReference type="PROSITE-ProRule" id="PRU00023"/>
    </source>
</evidence>
<organism evidence="4 5">
    <name type="scientific">Trichogramma brassicae</name>
    <dbReference type="NCBI Taxonomy" id="86971"/>
    <lineage>
        <taxon>Eukaryota</taxon>
        <taxon>Metazoa</taxon>
        <taxon>Ecdysozoa</taxon>
        <taxon>Arthropoda</taxon>
        <taxon>Hexapoda</taxon>
        <taxon>Insecta</taxon>
        <taxon>Pterygota</taxon>
        <taxon>Neoptera</taxon>
        <taxon>Endopterygota</taxon>
        <taxon>Hymenoptera</taxon>
        <taxon>Apocrita</taxon>
        <taxon>Proctotrupomorpha</taxon>
        <taxon>Chalcidoidea</taxon>
        <taxon>Trichogrammatidae</taxon>
        <taxon>Trichogramma</taxon>
    </lineage>
</organism>
<evidence type="ECO:0000313" key="4">
    <source>
        <dbReference type="EMBL" id="CAB0041308.1"/>
    </source>
</evidence>
<evidence type="ECO:0000256" key="1">
    <source>
        <dbReference type="ARBA" id="ARBA00022737"/>
    </source>
</evidence>
<dbReference type="AlphaFoldDB" id="A0A6H5IV00"/>
<dbReference type="SUPFAM" id="SSF48403">
    <property type="entry name" value="Ankyrin repeat"/>
    <property type="match status" value="1"/>
</dbReference>
<keyword evidence="1" id="KW-0677">Repeat</keyword>
<gene>
    <name evidence="4" type="ORF">TBRA_LOCUS12982</name>
</gene>
<dbReference type="Proteomes" id="UP000479190">
    <property type="component" value="Unassembled WGS sequence"/>
</dbReference>
<dbReference type="InterPro" id="IPR002110">
    <property type="entry name" value="Ankyrin_rpt"/>
</dbReference>
<keyword evidence="5" id="KW-1185">Reference proteome</keyword>
<dbReference type="SMART" id="SM00248">
    <property type="entry name" value="ANK"/>
    <property type="match status" value="3"/>
</dbReference>
<evidence type="ECO:0000256" key="2">
    <source>
        <dbReference type="ARBA" id="ARBA00023043"/>
    </source>
</evidence>
<evidence type="ECO:0000313" key="5">
    <source>
        <dbReference type="Proteomes" id="UP000479190"/>
    </source>
</evidence>
<dbReference type="InterPro" id="IPR036770">
    <property type="entry name" value="Ankyrin_rpt-contain_sf"/>
</dbReference>
<dbReference type="InterPro" id="IPR050776">
    <property type="entry name" value="Ank_Repeat/CDKN_Inhibitor"/>
</dbReference>
<reference evidence="4 5" key="1">
    <citation type="submission" date="2020-02" db="EMBL/GenBank/DDBJ databases">
        <authorList>
            <person name="Ferguson B K."/>
        </authorList>
    </citation>
    <scope>NUCLEOTIDE SEQUENCE [LARGE SCALE GENOMIC DNA]</scope>
</reference>
<proteinExistence type="predicted"/>
<dbReference type="OrthoDB" id="6593077at2759"/>
<accession>A0A6H5IV00</accession>